<feature type="DNA-binding region" description="H-T-H motif" evidence="4">
    <location>
        <begin position="33"/>
        <end position="52"/>
    </location>
</feature>
<dbReference type="EMBL" id="JACHNB010000001">
    <property type="protein sequence ID" value="MBB4740810.1"/>
    <property type="molecule type" value="Genomic_DNA"/>
</dbReference>
<evidence type="ECO:0000256" key="3">
    <source>
        <dbReference type="ARBA" id="ARBA00023163"/>
    </source>
</evidence>
<sequence length="201" mass="20378">MGRVSQAQARENRERIVATAAGLFRERGIAGVSVADISAAAGLTHGGFYKQFESKDALVTEAIGYAFAEQAARLTAGLGSGRDESDAGPRSAGAAEARDGLDDAERRALLDAYLSIGHRDEPAVGCPTAGFAGDVARAAGGEAARHAYAAGVEAYARLLGTDGEADLAAVSTMVGALILARATAGTGLSERILTEARAALS</sequence>
<dbReference type="InterPro" id="IPR009057">
    <property type="entry name" value="Homeodomain-like_sf"/>
</dbReference>
<comment type="caution">
    <text evidence="7">The sequence shown here is derived from an EMBL/GenBank/DDBJ whole genome shotgun (WGS) entry which is preliminary data.</text>
</comment>
<keyword evidence="8" id="KW-1185">Reference proteome</keyword>
<evidence type="ECO:0000313" key="7">
    <source>
        <dbReference type="EMBL" id="MBB4740810.1"/>
    </source>
</evidence>
<dbReference type="PANTHER" id="PTHR47506:SF7">
    <property type="entry name" value="TRANSCRIPTIONAL REGULATORY PROTEIN"/>
    <property type="match status" value="1"/>
</dbReference>
<dbReference type="AlphaFoldDB" id="A0A7W7GYQ9"/>
<dbReference type="Pfam" id="PF00440">
    <property type="entry name" value="TetR_N"/>
    <property type="match status" value="1"/>
</dbReference>
<proteinExistence type="predicted"/>
<dbReference type="RefSeq" id="WP_185041367.1">
    <property type="nucleotide sequence ID" value="NZ_BAABFG010000005.1"/>
</dbReference>
<organism evidence="7 8">
    <name type="scientific">Actinoplanes octamycinicus</name>
    <dbReference type="NCBI Taxonomy" id="135948"/>
    <lineage>
        <taxon>Bacteria</taxon>
        <taxon>Bacillati</taxon>
        <taxon>Actinomycetota</taxon>
        <taxon>Actinomycetes</taxon>
        <taxon>Micromonosporales</taxon>
        <taxon>Micromonosporaceae</taxon>
        <taxon>Actinoplanes</taxon>
    </lineage>
</organism>
<keyword evidence="3" id="KW-0804">Transcription</keyword>
<dbReference type="InterPro" id="IPR001647">
    <property type="entry name" value="HTH_TetR"/>
</dbReference>
<feature type="domain" description="HTH tetR-type" evidence="6">
    <location>
        <begin position="10"/>
        <end position="70"/>
    </location>
</feature>
<keyword evidence="2 4" id="KW-0238">DNA-binding</keyword>
<evidence type="ECO:0000256" key="4">
    <source>
        <dbReference type="PROSITE-ProRule" id="PRU00335"/>
    </source>
</evidence>
<dbReference type="Gene3D" id="1.10.10.60">
    <property type="entry name" value="Homeodomain-like"/>
    <property type="match status" value="1"/>
</dbReference>
<dbReference type="SUPFAM" id="SSF46689">
    <property type="entry name" value="Homeodomain-like"/>
    <property type="match status" value="1"/>
</dbReference>
<dbReference type="PANTHER" id="PTHR47506">
    <property type="entry name" value="TRANSCRIPTIONAL REGULATORY PROTEIN"/>
    <property type="match status" value="1"/>
</dbReference>
<evidence type="ECO:0000256" key="2">
    <source>
        <dbReference type="ARBA" id="ARBA00023125"/>
    </source>
</evidence>
<dbReference type="Proteomes" id="UP000546162">
    <property type="component" value="Unassembled WGS sequence"/>
</dbReference>
<evidence type="ECO:0000313" key="8">
    <source>
        <dbReference type="Proteomes" id="UP000546162"/>
    </source>
</evidence>
<name>A0A7W7GYQ9_9ACTN</name>
<dbReference type="PROSITE" id="PS50977">
    <property type="entry name" value="HTH_TETR_2"/>
    <property type="match status" value="1"/>
</dbReference>
<feature type="region of interest" description="Disordered" evidence="5">
    <location>
        <begin position="78"/>
        <end position="99"/>
    </location>
</feature>
<gene>
    <name evidence="7" type="ORF">BJY16_004269</name>
</gene>
<dbReference type="Gene3D" id="1.10.357.10">
    <property type="entry name" value="Tetracycline Repressor, domain 2"/>
    <property type="match status" value="1"/>
</dbReference>
<keyword evidence="1" id="KW-0805">Transcription regulation</keyword>
<evidence type="ECO:0000259" key="6">
    <source>
        <dbReference type="PROSITE" id="PS50977"/>
    </source>
</evidence>
<dbReference type="GO" id="GO:0003677">
    <property type="term" value="F:DNA binding"/>
    <property type="evidence" value="ECO:0007669"/>
    <property type="project" value="UniProtKB-UniRule"/>
</dbReference>
<dbReference type="InterPro" id="IPR036271">
    <property type="entry name" value="Tet_transcr_reg_TetR-rel_C_sf"/>
</dbReference>
<evidence type="ECO:0000256" key="1">
    <source>
        <dbReference type="ARBA" id="ARBA00023015"/>
    </source>
</evidence>
<protein>
    <submittedName>
        <fullName evidence="7">TetR/AcrR family transcriptional repressor of nem operon</fullName>
    </submittedName>
</protein>
<dbReference type="PRINTS" id="PR00455">
    <property type="entry name" value="HTHTETR"/>
</dbReference>
<evidence type="ECO:0000256" key="5">
    <source>
        <dbReference type="SAM" id="MobiDB-lite"/>
    </source>
</evidence>
<reference evidence="7 8" key="1">
    <citation type="submission" date="2020-08" db="EMBL/GenBank/DDBJ databases">
        <title>Sequencing the genomes of 1000 actinobacteria strains.</title>
        <authorList>
            <person name="Klenk H.-P."/>
        </authorList>
    </citation>
    <scope>NUCLEOTIDE SEQUENCE [LARGE SCALE GENOMIC DNA]</scope>
    <source>
        <strain evidence="7 8">DSM 45809</strain>
    </source>
</reference>
<accession>A0A7W7GYQ9</accession>
<dbReference type="SUPFAM" id="SSF48498">
    <property type="entry name" value="Tetracyclin repressor-like, C-terminal domain"/>
    <property type="match status" value="1"/>
</dbReference>